<sequence length="201" mass="21597">MELKLLGSLTGPVQAPSSTANKLDAAMELLRLLEKAGFIAGAFDVGDLFYFAVDEIRISTESLLNLLKPLVGEGPAAKPPEPTAARIQLPKYNTGSSLYASATPEAGSSSSSGSRRMQLGPSRAAMFQMCSADDSKVKIHAPRLAKTTSDRIPLADPPSTNSLETYFQAAMSRFLIERPEIRASWPVLSRPNPGEQDVDME</sequence>
<accession>A0A6G0QAH0</accession>
<comment type="caution">
    <text evidence="2">The sequence shown here is derived from an EMBL/GenBank/DDBJ whole genome shotgun (WGS) entry which is preliminary data.</text>
</comment>
<evidence type="ECO:0000256" key="1">
    <source>
        <dbReference type="SAM" id="MobiDB-lite"/>
    </source>
</evidence>
<name>A0A6G0QAH0_9STRA</name>
<reference evidence="2 3" key="1">
    <citation type="submission" date="2018-09" db="EMBL/GenBank/DDBJ databases">
        <title>Genomic investigation of the strawberry pathogen Phytophthora fragariae indicates pathogenicity is determined by transcriptional variation in three key races.</title>
        <authorList>
            <person name="Adams T.M."/>
            <person name="Armitage A.D."/>
            <person name="Sobczyk M.K."/>
            <person name="Bates H.J."/>
            <person name="Dunwell J.M."/>
            <person name="Nellist C.F."/>
            <person name="Harrison R.J."/>
        </authorList>
    </citation>
    <scope>NUCLEOTIDE SEQUENCE [LARGE SCALE GENOMIC DNA]</scope>
    <source>
        <strain evidence="2 3">NOV-77</strain>
    </source>
</reference>
<feature type="region of interest" description="Disordered" evidence="1">
    <location>
        <begin position="98"/>
        <end position="118"/>
    </location>
</feature>
<proteinExistence type="predicted"/>
<dbReference type="AlphaFoldDB" id="A0A6G0QAH0"/>
<gene>
    <name evidence="2" type="ORF">PF008_g28775</name>
</gene>
<dbReference type="Proteomes" id="UP000486351">
    <property type="component" value="Unassembled WGS sequence"/>
</dbReference>
<evidence type="ECO:0000313" key="3">
    <source>
        <dbReference type="Proteomes" id="UP000486351"/>
    </source>
</evidence>
<evidence type="ECO:0000313" key="2">
    <source>
        <dbReference type="EMBL" id="KAE9277776.1"/>
    </source>
</evidence>
<organism evidence="2 3">
    <name type="scientific">Phytophthora fragariae</name>
    <dbReference type="NCBI Taxonomy" id="53985"/>
    <lineage>
        <taxon>Eukaryota</taxon>
        <taxon>Sar</taxon>
        <taxon>Stramenopiles</taxon>
        <taxon>Oomycota</taxon>
        <taxon>Peronosporomycetes</taxon>
        <taxon>Peronosporales</taxon>
        <taxon>Peronosporaceae</taxon>
        <taxon>Phytophthora</taxon>
    </lineage>
</organism>
<dbReference type="EMBL" id="QXFY01004397">
    <property type="protein sequence ID" value="KAE9277776.1"/>
    <property type="molecule type" value="Genomic_DNA"/>
</dbReference>
<protein>
    <submittedName>
        <fullName evidence="2">Uncharacterized protein</fullName>
    </submittedName>
</protein>